<evidence type="ECO:0000313" key="2">
    <source>
        <dbReference type="EMBL" id="CAD8298544.1"/>
    </source>
</evidence>
<dbReference type="InterPro" id="IPR003582">
    <property type="entry name" value="ShKT_dom"/>
</dbReference>
<reference evidence="2" key="1">
    <citation type="submission" date="2021-01" db="EMBL/GenBank/DDBJ databases">
        <authorList>
            <person name="Corre E."/>
            <person name="Pelletier E."/>
            <person name="Niang G."/>
            <person name="Scheremetjew M."/>
            <person name="Finn R."/>
            <person name="Kale V."/>
            <person name="Holt S."/>
            <person name="Cochrane G."/>
            <person name="Meng A."/>
            <person name="Brown T."/>
            <person name="Cohen L."/>
        </authorList>
    </citation>
    <scope>NUCLEOTIDE SEQUENCE</scope>
    <source>
        <strain evidence="2">CCMP219</strain>
    </source>
</reference>
<dbReference type="Pfam" id="PF20736">
    <property type="entry name" value="Glyco_hydro127M"/>
    <property type="match status" value="1"/>
</dbReference>
<organism evidence="2">
    <name type="scientific">Chlamydomonas euryale</name>
    <dbReference type="NCBI Taxonomy" id="1486919"/>
    <lineage>
        <taxon>Eukaryota</taxon>
        <taxon>Viridiplantae</taxon>
        <taxon>Chlorophyta</taxon>
        <taxon>core chlorophytes</taxon>
        <taxon>Chlorophyceae</taxon>
        <taxon>CS clade</taxon>
        <taxon>Chlamydomonadales</taxon>
        <taxon>Chlamydomonadaceae</taxon>
        <taxon>Chlamydomonas</taxon>
    </lineage>
</organism>
<evidence type="ECO:0000259" key="1">
    <source>
        <dbReference type="PROSITE" id="PS51670"/>
    </source>
</evidence>
<dbReference type="GO" id="GO:0046373">
    <property type="term" value="P:L-arabinose metabolic process"/>
    <property type="evidence" value="ECO:0007669"/>
    <property type="project" value="InterPro"/>
</dbReference>
<dbReference type="PANTHER" id="PTHR31151:SF0">
    <property type="entry name" value="PROLINE-TRNA LIGASE (DUF1680)"/>
    <property type="match status" value="1"/>
</dbReference>
<accession>A0A7R9VKV4</accession>
<dbReference type="GO" id="GO:0046556">
    <property type="term" value="F:alpha-L-arabinofuranosidase activity"/>
    <property type="evidence" value="ECO:0007669"/>
    <property type="project" value="InterPro"/>
</dbReference>
<protein>
    <recommendedName>
        <fullName evidence="1">ShKT domain-containing protein</fullName>
    </recommendedName>
</protein>
<dbReference type="Pfam" id="PF01549">
    <property type="entry name" value="ShK"/>
    <property type="match status" value="1"/>
</dbReference>
<dbReference type="PROSITE" id="PS51670">
    <property type="entry name" value="SHKT"/>
    <property type="match status" value="1"/>
</dbReference>
<dbReference type="AlphaFoldDB" id="A0A7R9VKV4"/>
<feature type="domain" description="ShKT" evidence="1">
    <location>
        <begin position="430"/>
        <end position="465"/>
    </location>
</feature>
<name>A0A7R9VKV4_9CHLO</name>
<dbReference type="Gene3D" id="2.80.10.50">
    <property type="match status" value="1"/>
</dbReference>
<dbReference type="InterPro" id="IPR049046">
    <property type="entry name" value="Beta-AFase-like_GH127_middle"/>
</dbReference>
<dbReference type="InterPro" id="IPR036195">
    <property type="entry name" value="AbfB_ABD_sf"/>
</dbReference>
<sequence length="538" mass="58237">MVIPASAELESAAVARYRRPFETKFFDYWGMNPAKMPGGDTAVNVPGTPGVFLYLLPLGTGQSKGDNLHHWGYPEHSFWCCYGAAVESFAKLADSIYFWDRGSGDQDVPRLYINQLVSSSLAWRELGIAIGMSADMYMPGPSATAAIGVNVPGGGTVLFSLMLRLPVWADPANILLAVNGEPWSSCPGAPKPSSYCAVTRAWASGDKLSVVLGLKYWLRPLPDSRPEYEKLTAVMMGPFVMAGLTHDTRWLELVGSDLPRAMAEPDDHEELVSLQAGWNASLYVRHDAYHGHMSEMEDGGDAIDATFRLVRGCVLTPSVQHGHGVGAHGAKQDQMQHMHHQMKVGLHDDNAVMLESMNYPGFYLGVIGDDKWLTLTQPASMRGVDSKAYCSGHQFMLRPGLDQAPGTVSLESVAHAGSVLSAHAGSTSACDDDTGLDCSNAAKQGWCVAKPDVYKVYCRKSCGTCAALSSALSLQTASDMHDGVDAALSSFRMAQPLTRQYPPGSKVMTGSNRRYLVVPLGNVIDERYTVYFDMKPAP</sequence>
<dbReference type="PANTHER" id="PTHR31151">
    <property type="entry name" value="PROLINE-TRNA LIGASE (DUF1680)"/>
    <property type="match status" value="1"/>
</dbReference>
<dbReference type="EMBL" id="HBEC01031486">
    <property type="protein sequence ID" value="CAD8298544.1"/>
    <property type="molecule type" value="Transcribed_RNA"/>
</dbReference>
<gene>
    <name evidence="2" type="ORF">CEUR00632_LOCUS14617</name>
</gene>
<dbReference type="SUPFAM" id="SSF110221">
    <property type="entry name" value="AbfB domain"/>
    <property type="match status" value="1"/>
</dbReference>
<proteinExistence type="predicted"/>